<comment type="caution">
    <text evidence="1">The sequence shown here is derived from an EMBL/GenBank/DDBJ whole genome shotgun (WGS) entry which is preliminary data.</text>
</comment>
<evidence type="ECO:0000313" key="2">
    <source>
        <dbReference type="Proteomes" id="UP000431092"/>
    </source>
</evidence>
<evidence type="ECO:0000313" key="1">
    <source>
        <dbReference type="EMBL" id="MTB72054.1"/>
    </source>
</evidence>
<dbReference type="Gene3D" id="3.10.180.10">
    <property type="entry name" value="2,3-Dihydroxybiphenyl 1,2-Dioxygenase, domain 1"/>
    <property type="match status" value="1"/>
</dbReference>
<name>A0A6I3I7B7_9MICO</name>
<keyword evidence="2" id="KW-1185">Reference proteome</keyword>
<dbReference type="EMBL" id="WLVL01000037">
    <property type="protein sequence ID" value="MTB72054.1"/>
    <property type="molecule type" value="Genomic_DNA"/>
</dbReference>
<dbReference type="SUPFAM" id="SSF54593">
    <property type="entry name" value="Glyoxalase/Bleomycin resistance protein/Dihydroxybiphenyl dioxygenase"/>
    <property type="match status" value="1"/>
</dbReference>
<protein>
    <submittedName>
        <fullName evidence="1">VOC family protein</fullName>
    </submittedName>
</protein>
<dbReference type="PANTHER" id="PTHR33990">
    <property type="entry name" value="PROTEIN YJDN-RELATED"/>
    <property type="match status" value="1"/>
</dbReference>
<organism evidence="1 2">
    <name type="scientific">Arsenicicoccus cauae</name>
    <dbReference type="NCBI Taxonomy" id="2663847"/>
    <lineage>
        <taxon>Bacteria</taxon>
        <taxon>Bacillati</taxon>
        <taxon>Actinomycetota</taxon>
        <taxon>Actinomycetes</taxon>
        <taxon>Micrococcales</taxon>
        <taxon>Intrasporangiaceae</taxon>
        <taxon>Arsenicicoccus</taxon>
    </lineage>
</organism>
<sequence length="133" mass="14427">MSAPAPYVIFPGTTRDALSTYQRIFGGELSLHTREDLRRTEQPLDAIGHGQLTGPVTVFGADGTDGQQTVRTAGLMLALLGAADADTSRRWFAELSEGGTVVDDLHARPWGDWDGRVVDRFGLSWLIGFQPQA</sequence>
<gene>
    <name evidence="1" type="ORF">GGG17_08755</name>
</gene>
<accession>A0A6I3I7B7</accession>
<dbReference type="Proteomes" id="UP000431092">
    <property type="component" value="Unassembled WGS sequence"/>
</dbReference>
<reference evidence="1 2" key="1">
    <citation type="submission" date="2019-11" db="EMBL/GenBank/DDBJ databases">
        <title>Whole genome sequencing identifies a novel species of the genus Arsenicicoccus isolated from human blood.</title>
        <authorList>
            <person name="Jeong J.H."/>
            <person name="Kweon O.J."/>
            <person name="Kim H.R."/>
            <person name="Kim T.-H."/>
            <person name="Ha S.-M."/>
            <person name="Lee M.-K."/>
        </authorList>
    </citation>
    <scope>NUCLEOTIDE SEQUENCE [LARGE SCALE GENOMIC DNA]</scope>
    <source>
        <strain evidence="1 2">MKL-02</strain>
    </source>
</reference>
<dbReference type="PANTHER" id="PTHR33990:SF1">
    <property type="entry name" value="PROTEIN YJDN"/>
    <property type="match status" value="1"/>
</dbReference>
<proteinExistence type="predicted"/>
<dbReference type="InterPro" id="IPR029068">
    <property type="entry name" value="Glyas_Bleomycin-R_OHBP_Dase"/>
</dbReference>
<dbReference type="AlphaFoldDB" id="A0A6I3I7B7"/>
<dbReference type="RefSeq" id="WP_154593358.1">
    <property type="nucleotide sequence ID" value="NZ_WLVL01000037.1"/>
</dbReference>